<comment type="caution">
    <text evidence="2">The sequence shown here is derived from an EMBL/GenBank/DDBJ whole genome shotgun (WGS) entry which is preliminary data.</text>
</comment>
<evidence type="ECO:0000259" key="1">
    <source>
        <dbReference type="Pfam" id="PF18723"/>
    </source>
</evidence>
<dbReference type="InterPro" id="IPR040684">
    <property type="entry name" value="HMUDK_hel"/>
</dbReference>
<evidence type="ECO:0000313" key="3">
    <source>
        <dbReference type="Proteomes" id="UP000036850"/>
    </source>
</evidence>
<dbReference type="PATRIC" id="fig|43658.6.peg.1473"/>
<sequence>MISISKWGGVEPSIGYDTYWKFACERQKVFWEKLKGCNSSLTNDEILKQYKFTNPYRACDRVSQFLIRDVIYSDTFTHEDTFLRVILFKLFNKVETWKLLESKFGVISVDTFDAKAFACFLDEQMHKGIKIYSNAYMMASGCKEFNVTRKHQAHLLLVKKMLNEHLPMKVHNSESMEEAYKLLLAYPMIGKFLAYQYVTDLNYSEITDFSESEFTVPGPGAKDGIKKCFISTGNYTDSDIIKIMAERQEYEFERLGLEFYNLGGRKLQYIDTQNLFCETDKYCRVAHPELSGVSGRQKIKQKYRPTREQIQFTFPPKWGINMESIYGSRQISGVCT</sequence>
<name>A0A0L0EUJ2_9GAMM</name>
<dbReference type="AlphaFoldDB" id="A0A0L0EUJ2"/>
<evidence type="ECO:0000313" key="2">
    <source>
        <dbReference type="EMBL" id="KNC68147.1"/>
    </source>
</evidence>
<reference evidence="3" key="1">
    <citation type="submission" date="2015-07" db="EMBL/GenBank/DDBJ databases">
        <title>Draft genome sequence of a Pseudoalteromonas rubra strain, OCN096, isolated from Kaneohe Bay, Oahu, Hawaii.</title>
        <authorList>
            <person name="Beurmann S."/>
            <person name="Ushijima B."/>
            <person name="Belcaid M."/>
            <person name="Callahan S.M."/>
            <person name="Aeby G.S."/>
        </authorList>
    </citation>
    <scope>NUCLEOTIDE SEQUENCE [LARGE SCALE GENOMIC DNA]</scope>
    <source>
        <strain evidence="3">OCN096</strain>
    </source>
</reference>
<accession>A0A0L0EUJ2</accession>
<feature type="domain" description="5-hmdU DNA kinase helical" evidence="1">
    <location>
        <begin position="16"/>
        <end position="291"/>
    </location>
</feature>
<organism evidence="2 3">
    <name type="scientific">Pseudoalteromonas rubra</name>
    <dbReference type="NCBI Taxonomy" id="43658"/>
    <lineage>
        <taxon>Bacteria</taxon>
        <taxon>Pseudomonadati</taxon>
        <taxon>Pseudomonadota</taxon>
        <taxon>Gammaproteobacteria</taxon>
        <taxon>Alteromonadales</taxon>
        <taxon>Pseudoalteromonadaceae</taxon>
        <taxon>Pseudoalteromonas</taxon>
    </lineage>
</organism>
<gene>
    <name evidence="2" type="ORF">AC626_06525</name>
</gene>
<proteinExistence type="predicted"/>
<dbReference type="EMBL" id="LFZX01000034">
    <property type="protein sequence ID" value="KNC68147.1"/>
    <property type="molecule type" value="Genomic_DNA"/>
</dbReference>
<protein>
    <recommendedName>
        <fullName evidence="1">5-hmdU DNA kinase helical domain-containing protein</fullName>
    </recommendedName>
</protein>
<dbReference type="Proteomes" id="UP000036850">
    <property type="component" value="Unassembled WGS sequence"/>
</dbReference>
<dbReference type="Pfam" id="PF18723">
    <property type="entry name" value="HMUDK_hel"/>
    <property type="match status" value="1"/>
</dbReference>